<dbReference type="Proteomes" id="UP000182347">
    <property type="component" value="Unassembled WGS sequence"/>
</dbReference>
<evidence type="ECO:0000313" key="3">
    <source>
        <dbReference type="Proteomes" id="UP000182347"/>
    </source>
</evidence>
<keyword evidence="3" id="KW-1185">Reference proteome</keyword>
<dbReference type="InterPro" id="IPR036779">
    <property type="entry name" value="LysM_dom_sf"/>
</dbReference>
<feature type="non-terminal residue" evidence="2">
    <location>
        <position position="1"/>
    </location>
</feature>
<organism evidence="2 3">
    <name type="scientific">Sediminibacillus halophilus</name>
    <dbReference type="NCBI Taxonomy" id="482461"/>
    <lineage>
        <taxon>Bacteria</taxon>
        <taxon>Bacillati</taxon>
        <taxon>Bacillota</taxon>
        <taxon>Bacilli</taxon>
        <taxon>Bacillales</taxon>
        <taxon>Bacillaceae</taxon>
        <taxon>Sediminibacillus</taxon>
    </lineage>
</organism>
<proteinExistence type="predicted"/>
<dbReference type="CDD" id="cd00118">
    <property type="entry name" value="LysM"/>
    <property type="match status" value="1"/>
</dbReference>
<accession>A0A1G9W8U7</accession>
<gene>
    <name evidence="2" type="ORF">SAMN05216244_3467</name>
</gene>
<evidence type="ECO:0000259" key="1">
    <source>
        <dbReference type="PROSITE" id="PS51782"/>
    </source>
</evidence>
<evidence type="ECO:0000313" key="2">
    <source>
        <dbReference type="EMBL" id="SDM80707.1"/>
    </source>
</evidence>
<dbReference type="Gene3D" id="3.10.350.10">
    <property type="entry name" value="LysM domain"/>
    <property type="match status" value="1"/>
</dbReference>
<dbReference type="Pfam" id="PF01476">
    <property type="entry name" value="LysM"/>
    <property type="match status" value="1"/>
</dbReference>
<feature type="domain" description="LysM" evidence="1">
    <location>
        <begin position="1"/>
        <end position="44"/>
    </location>
</feature>
<dbReference type="EMBL" id="FNHF01000005">
    <property type="protein sequence ID" value="SDM80707.1"/>
    <property type="molecule type" value="Genomic_DNA"/>
</dbReference>
<reference evidence="3" key="1">
    <citation type="submission" date="2016-10" db="EMBL/GenBank/DDBJ databases">
        <authorList>
            <person name="Varghese N."/>
            <person name="Submissions S."/>
        </authorList>
    </citation>
    <scope>NUCLEOTIDE SEQUENCE [LARGE SCALE GENOMIC DNA]</scope>
    <source>
        <strain evidence="3">CGMCC 1.6199</strain>
    </source>
</reference>
<name>A0A1G9W8U7_9BACI</name>
<dbReference type="AlphaFoldDB" id="A0A1G9W8U7"/>
<dbReference type="SMART" id="SM00257">
    <property type="entry name" value="LysM"/>
    <property type="match status" value="1"/>
</dbReference>
<dbReference type="InterPro" id="IPR018392">
    <property type="entry name" value="LysM"/>
</dbReference>
<dbReference type="GO" id="GO:0008932">
    <property type="term" value="F:lytic endotransglycosylase activity"/>
    <property type="evidence" value="ECO:0007669"/>
    <property type="project" value="TreeGrafter"/>
</dbReference>
<dbReference type="PANTHER" id="PTHR33734:SF22">
    <property type="entry name" value="MEMBRANE-BOUND LYTIC MUREIN TRANSGLYCOSYLASE D"/>
    <property type="match status" value="1"/>
</dbReference>
<protein>
    <submittedName>
        <fullName evidence="2">N-acetylmuramoyl-L-alanine amidase</fullName>
    </submittedName>
</protein>
<sequence length="45" mass="4788">TYTVQSGDNLSSIAVKFGVTVAQIQEWNNISNPNAIQIGQVLIVG</sequence>
<dbReference type="OrthoDB" id="9794294at2"/>
<dbReference type="PROSITE" id="PS51782">
    <property type="entry name" value="LYSM"/>
    <property type="match status" value="1"/>
</dbReference>
<dbReference type="PANTHER" id="PTHR33734">
    <property type="entry name" value="LYSM DOMAIN-CONTAINING GPI-ANCHORED PROTEIN 2"/>
    <property type="match status" value="1"/>
</dbReference>
<dbReference type="SUPFAM" id="SSF54106">
    <property type="entry name" value="LysM domain"/>
    <property type="match status" value="1"/>
</dbReference>